<keyword evidence="1" id="KW-0812">Transmembrane</keyword>
<feature type="transmembrane region" description="Helical" evidence="1">
    <location>
        <begin position="50"/>
        <end position="73"/>
    </location>
</feature>
<dbReference type="Proteomes" id="UP000252266">
    <property type="component" value="Unassembled WGS sequence"/>
</dbReference>
<evidence type="ECO:0000313" key="3">
    <source>
        <dbReference type="EMBL" id="SOB90169.1"/>
    </source>
</evidence>
<dbReference type="RefSeq" id="WP_062948587.1">
    <property type="nucleotide sequence ID" value="NZ_JALLPZ010000001.1"/>
</dbReference>
<evidence type="ECO:0000313" key="4">
    <source>
        <dbReference type="Proteomes" id="UP000219068"/>
    </source>
</evidence>
<organism evidence="2 5">
    <name type="scientific">Thalassospira xiamenensis</name>
    <dbReference type="NCBI Taxonomy" id="220697"/>
    <lineage>
        <taxon>Bacteria</taxon>
        <taxon>Pseudomonadati</taxon>
        <taxon>Pseudomonadota</taxon>
        <taxon>Alphaproteobacteria</taxon>
        <taxon>Rhodospirillales</taxon>
        <taxon>Thalassospiraceae</taxon>
        <taxon>Thalassospira</taxon>
    </lineage>
</organism>
<keyword evidence="1" id="KW-1133">Transmembrane helix</keyword>
<evidence type="ECO:0000313" key="2">
    <source>
        <dbReference type="EMBL" id="RCK49696.1"/>
    </source>
</evidence>
<keyword evidence="1" id="KW-0472">Membrane</keyword>
<dbReference type="EMBL" id="OBMM01000001">
    <property type="protein sequence ID" value="SOB90169.1"/>
    <property type="molecule type" value="Genomic_DNA"/>
</dbReference>
<reference evidence="3 4" key="2">
    <citation type="submission" date="2017-08" db="EMBL/GenBank/DDBJ databases">
        <authorList>
            <person name="de Groot N.N."/>
        </authorList>
    </citation>
    <scope>NUCLEOTIDE SEQUENCE [LARGE SCALE GENOMIC DNA]</scope>
    <source>
        <strain evidence="3 4">USBA 78</strain>
    </source>
</reference>
<reference evidence="2 5" key="1">
    <citation type="submission" date="2014-07" db="EMBL/GenBank/DDBJ databases">
        <title>Draft genome sequence of Thalassospira xiamenensis IB13.</title>
        <authorList>
            <person name="Lai Q."/>
            <person name="Shao Z."/>
        </authorList>
    </citation>
    <scope>NUCLEOTIDE SEQUENCE [LARGE SCALE GENOMIC DNA]</scope>
    <source>
        <strain evidence="2 5">IB13</strain>
    </source>
</reference>
<dbReference type="InterPro" id="IPR009935">
    <property type="entry name" value="DUF1467"/>
</dbReference>
<name>A0A154KN37_9PROT</name>
<sequence>MNWFSAILVYIVIWWLVLFMVLPVGVKREENVQPGHDSGAPQKPHMWKKVLATSLISAILWVVAYFVITSGMIEVRPPQ</sequence>
<dbReference type="Proteomes" id="UP000219068">
    <property type="component" value="Unassembled WGS sequence"/>
</dbReference>
<evidence type="ECO:0000256" key="1">
    <source>
        <dbReference type="SAM" id="Phobius"/>
    </source>
</evidence>
<accession>A0A154KN37</accession>
<evidence type="ECO:0000313" key="5">
    <source>
        <dbReference type="Proteomes" id="UP000252266"/>
    </source>
</evidence>
<proteinExistence type="predicted"/>
<gene>
    <name evidence="3" type="ORF">SAMN05428964_101185</name>
    <name evidence="2" type="ORF">TH44_13915</name>
</gene>
<dbReference type="AlphaFoldDB" id="A0A154KN37"/>
<protein>
    <submittedName>
        <fullName evidence="3">Predicted secreted protein</fullName>
    </submittedName>
</protein>
<feature type="transmembrane region" description="Helical" evidence="1">
    <location>
        <begin position="6"/>
        <end position="26"/>
    </location>
</feature>
<dbReference type="Pfam" id="PF07330">
    <property type="entry name" value="DUF1467"/>
    <property type="match status" value="1"/>
</dbReference>
<dbReference type="EMBL" id="JPWJ01000007">
    <property type="protein sequence ID" value="RCK49696.1"/>
    <property type="molecule type" value="Genomic_DNA"/>
</dbReference>